<dbReference type="InterPro" id="IPR030678">
    <property type="entry name" value="Peptide/Ni-bd"/>
</dbReference>
<gene>
    <name evidence="3" type="ORF">ACF1HC_29425</name>
</gene>
<evidence type="ECO:0000256" key="1">
    <source>
        <dbReference type="SAM" id="SignalP"/>
    </source>
</evidence>
<evidence type="ECO:0000313" key="4">
    <source>
        <dbReference type="Proteomes" id="UP001603418"/>
    </source>
</evidence>
<accession>A0ABW6Z3F3</accession>
<organism evidence="3 4">
    <name type="scientific">Streptomyces eurythermus</name>
    <dbReference type="NCBI Taxonomy" id="42237"/>
    <lineage>
        <taxon>Bacteria</taxon>
        <taxon>Bacillati</taxon>
        <taxon>Actinomycetota</taxon>
        <taxon>Actinomycetes</taxon>
        <taxon>Kitasatosporales</taxon>
        <taxon>Streptomycetaceae</taxon>
        <taxon>Streptomyces</taxon>
    </lineage>
</organism>
<sequence length="591" mass="64015">MPTVTPRAAAVPALATAAALLLCSCSAGAGTDTHKNSTAAKSGRRLTATLGTAEDSQGPAPKIPGARKGGTLTIANPVDYTHLDPQKIYAGETYSTSLLWGRQLTQYQVIDGRPRLVGDLATDTGTSSDGGRTWTYHLKDGIAWEDGKPVTAQQVKYGIERTFAPGFEAGPSYWPEWLTGSKDRTEAVKKYGGPKKDGDLEAIETPDDKTIVFHFPEPQSDVPYMAAQSSSSPVRADKDTGTGYDVKPFATGPYRIVEHKQNKSLTLERNPHWKPATDPIRHAYPDRFEFTFGKAVLNTAQEVFNGQGTGPATLTTKGTLPPELISTVERDPAKRALVVSGSQGAYTSDLYIKNDRVTDPEVRKAIHYVFPRQQARQVLGGQYAGDFATTLSSPAVVGWKKYDLYPVAPTGDIAKAREHLAKAKTKVTKLTYAYPVYGPQDDQVAQVLADAFAKIGVELVVKGLQPAAFNAQVFRNEAPYDLWLSTNSVDWPTPSTLLPDSFESHLDPLSNSVRYANPRVDAELARIAKIGDARKKAAELIDLEETVMKDVPVVPFLYTSVSQFRGKDVGGAAIHPIYGATAAVDLYLKNS</sequence>
<comment type="caution">
    <text evidence="3">The sequence shown here is derived from an EMBL/GenBank/DDBJ whole genome shotgun (WGS) entry which is preliminary data.</text>
</comment>
<feature type="chain" id="PRO_5046166455" evidence="1">
    <location>
        <begin position="30"/>
        <end position="591"/>
    </location>
</feature>
<proteinExistence type="predicted"/>
<protein>
    <submittedName>
        <fullName evidence="3">ABC transporter substrate-binding protein</fullName>
    </submittedName>
</protein>
<dbReference type="Pfam" id="PF00496">
    <property type="entry name" value="SBP_bac_5"/>
    <property type="match status" value="1"/>
</dbReference>
<dbReference type="PANTHER" id="PTHR30290">
    <property type="entry name" value="PERIPLASMIC BINDING COMPONENT OF ABC TRANSPORTER"/>
    <property type="match status" value="1"/>
</dbReference>
<feature type="domain" description="Solute-binding protein family 5" evidence="2">
    <location>
        <begin position="116"/>
        <end position="499"/>
    </location>
</feature>
<feature type="signal peptide" evidence="1">
    <location>
        <begin position="1"/>
        <end position="29"/>
    </location>
</feature>
<dbReference type="PROSITE" id="PS51257">
    <property type="entry name" value="PROKAR_LIPOPROTEIN"/>
    <property type="match status" value="1"/>
</dbReference>
<dbReference type="Gene3D" id="3.10.105.10">
    <property type="entry name" value="Dipeptide-binding Protein, Domain 3"/>
    <property type="match status" value="1"/>
</dbReference>
<reference evidence="3 4" key="1">
    <citation type="submission" date="2024-10" db="EMBL/GenBank/DDBJ databases">
        <title>The Natural Products Discovery Center: Release of the First 8490 Sequenced Strains for Exploring Actinobacteria Biosynthetic Diversity.</title>
        <authorList>
            <person name="Kalkreuter E."/>
            <person name="Kautsar S.A."/>
            <person name="Yang D."/>
            <person name="Bader C.D."/>
            <person name="Teijaro C.N."/>
            <person name="Fluegel L."/>
            <person name="Davis C.M."/>
            <person name="Simpson J.R."/>
            <person name="Lauterbach L."/>
            <person name="Steele A.D."/>
            <person name="Gui C."/>
            <person name="Meng S."/>
            <person name="Li G."/>
            <person name="Viehrig K."/>
            <person name="Ye F."/>
            <person name="Su P."/>
            <person name="Kiefer A.F."/>
            <person name="Nichols A."/>
            <person name="Cepeda A.J."/>
            <person name="Yan W."/>
            <person name="Fan B."/>
            <person name="Jiang Y."/>
            <person name="Adhikari A."/>
            <person name="Zheng C.-J."/>
            <person name="Schuster L."/>
            <person name="Cowan T.M."/>
            <person name="Smanski M.J."/>
            <person name="Chevrette M.G."/>
            <person name="De Carvalho L.P.S."/>
            <person name="Shen B."/>
        </authorList>
    </citation>
    <scope>NUCLEOTIDE SEQUENCE [LARGE SCALE GENOMIC DNA]</scope>
    <source>
        <strain evidence="3 4">NPDC013366</strain>
    </source>
</reference>
<evidence type="ECO:0000259" key="2">
    <source>
        <dbReference type="Pfam" id="PF00496"/>
    </source>
</evidence>
<keyword evidence="4" id="KW-1185">Reference proteome</keyword>
<dbReference type="SUPFAM" id="SSF53850">
    <property type="entry name" value="Periplasmic binding protein-like II"/>
    <property type="match status" value="1"/>
</dbReference>
<dbReference type="InterPro" id="IPR000914">
    <property type="entry name" value="SBP_5_dom"/>
</dbReference>
<dbReference type="PANTHER" id="PTHR30290:SF83">
    <property type="entry name" value="ABC TRANSPORTER SUBSTRATE-BINDING PROTEIN"/>
    <property type="match status" value="1"/>
</dbReference>
<dbReference type="CDD" id="cd08506">
    <property type="entry name" value="PBP2_clavulanate_OppA2"/>
    <property type="match status" value="1"/>
</dbReference>
<dbReference type="InterPro" id="IPR039424">
    <property type="entry name" value="SBP_5"/>
</dbReference>
<dbReference type="Gene3D" id="3.40.190.10">
    <property type="entry name" value="Periplasmic binding protein-like II"/>
    <property type="match status" value="1"/>
</dbReference>
<name>A0ABW6Z3F3_9ACTN</name>
<dbReference type="PIRSF" id="PIRSF002741">
    <property type="entry name" value="MppA"/>
    <property type="match status" value="1"/>
</dbReference>
<evidence type="ECO:0000313" key="3">
    <source>
        <dbReference type="EMBL" id="MFF9885681.1"/>
    </source>
</evidence>
<keyword evidence="1" id="KW-0732">Signal</keyword>
<dbReference type="EMBL" id="JBICBM010000015">
    <property type="protein sequence ID" value="MFF9885681.1"/>
    <property type="molecule type" value="Genomic_DNA"/>
</dbReference>
<dbReference type="RefSeq" id="WP_051815817.1">
    <property type="nucleotide sequence ID" value="NZ_JBEYZS010000010.1"/>
</dbReference>
<dbReference type="Proteomes" id="UP001603418">
    <property type="component" value="Unassembled WGS sequence"/>
</dbReference>